<evidence type="ECO:0000256" key="1">
    <source>
        <dbReference type="SAM" id="MobiDB-lite"/>
    </source>
</evidence>
<dbReference type="Pfam" id="PF13527">
    <property type="entry name" value="Acetyltransf_9"/>
    <property type="match status" value="1"/>
</dbReference>
<dbReference type="GO" id="GO:0016747">
    <property type="term" value="F:acyltransferase activity, transferring groups other than amino-acyl groups"/>
    <property type="evidence" value="ECO:0007669"/>
    <property type="project" value="InterPro"/>
</dbReference>
<gene>
    <name evidence="3" type="ORF">FZO89_10820</name>
</gene>
<reference evidence="3 4" key="1">
    <citation type="submission" date="2019-08" db="EMBL/GenBank/DDBJ databases">
        <title>Luteimonas viscosus sp. nov., isolated from soil of a sunflower field.</title>
        <authorList>
            <person name="Jianli Z."/>
            <person name="Ying Z."/>
        </authorList>
    </citation>
    <scope>NUCLEOTIDE SEQUENCE [LARGE SCALE GENOMIC DNA]</scope>
    <source>
        <strain evidence="3 4">XBU10</strain>
    </source>
</reference>
<accession>A0A5D4XQ77</accession>
<dbReference type="SUPFAM" id="SSF55729">
    <property type="entry name" value="Acyl-CoA N-acyltransferases (Nat)"/>
    <property type="match status" value="1"/>
</dbReference>
<dbReference type="Gene3D" id="3.40.630.30">
    <property type="match status" value="1"/>
</dbReference>
<dbReference type="InterPro" id="IPR000182">
    <property type="entry name" value="GNAT_dom"/>
</dbReference>
<feature type="compositionally biased region" description="Polar residues" evidence="1">
    <location>
        <begin position="8"/>
        <end position="17"/>
    </location>
</feature>
<dbReference type="AlphaFoldDB" id="A0A5D4XQ77"/>
<evidence type="ECO:0000313" key="4">
    <source>
        <dbReference type="Proteomes" id="UP000324973"/>
    </source>
</evidence>
<protein>
    <submittedName>
        <fullName evidence="3">GNAT family N-acetyltransferase</fullName>
    </submittedName>
</protein>
<sequence>MARWRCSATPTATSGTCCNMPPDSKHVDQPAGSGNGMLAIERHRHHDLPQARREQLRALAGEAFDRFPIVRETRWATPDWTFLGTDDRGELACFYHLVERVVRMDGQPVAVAGLHNLITTQPYRGRGLASELLAATGQVWFSAMAARYGLLLCAGALVPFYERLGWQRVSAEVRFEQPGGMRTWTAECMLLDPAGDAVDPAVVDLCGLPW</sequence>
<keyword evidence="4" id="KW-1185">Reference proteome</keyword>
<name>A0A5D4XQ77_9GAMM</name>
<dbReference type="Proteomes" id="UP000324973">
    <property type="component" value="Unassembled WGS sequence"/>
</dbReference>
<keyword evidence="3" id="KW-0808">Transferase</keyword>
<dbReference type="EMBL" id="VTFT01000001">
    <property type="protein sequence ID" value="TYT26709.1"/>
    <property type="molecule type" value="Genomic_DNA"/>
</dbReference>
<comment type="caution">
    <text evidence="3">The sequence shown here is derived from an EMBL/GenBank/DDBJ whole genome shotgun (WGS) entry which is preliminary data.</text>
</comment>
<organism evidence="3 4">
    <name type="scientific">Luteimonas viscosa</name>
    <dbReference type="NCBI Taxonomy" id="1132694"/>
    <lineage>
        <taxon>Bacteria</taxon>
        <taxon>Pseudomonadati</taxon>
        <taxon>Pseudomonadota</taxon>
        <taxon>Gammaproteobacteria</taxon>
        <taxon>Lysobacterales</taxon>
        <taxon>Lysobacteraceae</taxon>
        <taxon>Luteimonas</taxon>
    </lineage>
</organism>
<dbReference type="PROSITE" id="PS51186">
    <property type="entry name" value="GNAT"/>
    <property type="match status" value="1"/>
</dbReference>
<proteinExistence type="predicted"/>
<evidence type="ECO:0000259" key="2">
    <source>
        <dbReference type="PROSITE" id="PS51186"/>
    </source>
</evidence>
<dbReference type="InterPro" id="IPR016181">
    <property type="entry name" value="Acyl_CoA_acyltransferase"/>
</dbReference>
<evidence type="ECO:0000313" key="3">
    <source>
        <dbReference type="EMBL" id="TYT26709.1"/>
    </source>
</evidence>
<dbReference type="OrthoDB" id="7678938at2"/>
<feature type="region of interest" description="Disordered" evidence="1">
    <location>
        <begin position="1"/>
        <end position="32"/>
    </location>
</feature>
<feature type="domain" description="N-acetyltransferase" evidence="2">
    <location>
        <begin position="43"/>
        <end position="191"/>
    </location>
</feature>